<organism evidence="2 3">
    <name type="scientific">Septoria linicola</name>
    <dbReference type="NCBI Taxonomy" id="215465"/>
    <lineage>
        <taxon>Eukaryota</taxon>
        <taxon>Fungi</taxon>
        <taxon>Dikarya</taxon>
        <taxon>Ascomycota</taxon>
        <taxon>Pezizomycotina</taxon>
        <taxon>Dothideomycetes</taxon>
        <taxon>Dothideomycetidae</taxon>
        <taxon>Mycosphaerellales</taxon>
        <taxon>Mycosphaerellaceae</taxon>
        <taxon>Septoria</taxon>
    </lineage>
</organism>
<keyword evidence="1" id="KW-1133">Transmembrane helix</keyword>
<gene>
    <name evidence="2" type="ORF">Slin15195_G045470</name>
</gene>
<feature type="transmembrane region" description="Helical" evidence="1">
    <location>
        <begin position="90"/>
        <end position="108"/>
    </location>
</feature>
<keyword evidence="3" id="KW-1185">Reference proteome</keyword>
<keyword evidence="1" id="KW-0472">Membrane</keyword>
<protein>
    <submittedName>
        <fullName evidence="2">Uncharacterized protein</fullName>
    </submittedName>
</protein>
<evidence type="ECO:0000313" key="3">
    <source>
        <dbReference type="Proteomes" id="UP001056384"/>
    </source>
</evidence>
<evidence type="ECO:0000313" key="2">
    <source>
        <dbReference type="EMBL" id="USW51228.1"/>
    </source>
</evidence>
<dbReference type="EMBL" id="CP099420">
    <property type="protein sequence ID" value="USW51228.1"/>
    <property type="molecule type" value="Genomic_DNA"/>
</dbReference>
<dbReference type="Proteomes" id="UP001056384">
    <property type="component" value="Chromosome 3"/>
</dbReference>
<feature type="transmembrane region" description="Helical" evidence="1">
    <location>
        <begin position="6"/>
        <end position="26"/>
    </location>
</feature>
<evidence type="ECO:0000256" key="1">
    <source>
        <dbReference type="SAM" id="Phobius"/>
    </source>
</evidence>
<reference evidence="2" key="1">
    <citation type="submission" date="2022-06" db="EMBL/GenBank/DDBJ databases">
        <title>Complete genome sequences of two strains of the flax pathogen Septoria linicola.</title>
        <authorList>
            <person name="Lapalu N."/>
            <person name="Simon A."/>
            <person name="Demenou B."/>
            <person name="Paumier D."/>
            <person name="Guillot M.-P."/>
            <person name="Gout L."/>
            <person name="Valade R."/>
        </authorList>
    </citation>
    <scope>NUCLEOTIDE SEQUENCE</scope>
    <source>
        <strain evidence="2">SE15195</strain>
    </source>
</reference>
<sequence>MSLTQLNQAAVYMCRIAFAVYFLAPLGQGDFAAARSRFFKLGVPLLVGGVVARTGDWLLFTYEWICRQVLYALDIFGVETAELAVQVLKLAANLLAIGFIVRYAWFAWRDGRIQ</sequence>
<accession>A0A9Q9EJD9</accession>
<dbReference type="AlphaFoldDB" id="A0A9Q9EJD9"/>
<keyword evidence="1" id="KW-0812">Transmembrane</keyword>
<proteinExistence type="predicted"/>
<name>A0A9Q9EJD9_9PEZI</name>